<protein>
    <recommendedName>
        <fullName evidence="9">Transmembrane BAX inhibitor motif-containing protein 4</fullName>
    </recommendedName>
</protein>
<comment type="subcellular location">
    <subcellularLocation>
        <location evidence="1">Membrane</location>
        <topology evidence="1">Multi-pass membrane protein</topology>
    </subcellularLocation>
</comment>
<evidence type="ECO:0000256" key="3">
    <source>
        <dbReference type="ARBA" id="ARBA00022989"/>
    </source>
</evidence>
<sequence length="267" mass="30041">MASIPLMSDQDLEEGRGLPDYDEVTKGGKSKFASRGNQLFRYAEDTANMGMVAQASVAIRLGFLRKVFGILSFQLIATIVLSTALYFTPGVRGFVQQQPWILFLNLFGSIAVLMAMFVYARTVPLNYILLTVWTIMQALVIGSVVLFYDVDVVIQAAILTAVAVIGLFVFTLQSKRDFQKHYALLFSCSAIFMMGMFLQIVFMSPTFDLLMAIFGALLFCAYLVFDIDYIMNHSSPEDYIIACINLYLDIVNLFLEILRILNEINRN</sequence>
<evidence type="ECO:0000313" key="8">
    <source>
        <dbReference type="Proteomes" id="UP001175271"/>
    </source>
</evidence>
<evidence type="ECO:0000256" key="5">
    <source>
        <dbReference type="RuleBase" id="RU004379"/>
    </source>
</evidence>
<comment type="similarity">
    <text evidence="5">Belongs to the BI1 family.</text>
</comment>
<evidence type="ECO:0000313" key="7">
    <source>
        <dbReference type="EMBL" id="KAK0407526.1"/>
    </source>
</evidence>
<comment type="caution">
    <text evidence="7">The sequence shown here is derived from an EMBL/GenBank/DDBJ whole genome shotgun (WGS) entry which is preliminary data.</text>
</comment>
<dbReference type="Proteomes" id="UP001175271">
    <property type="component" value="Unassembled WGS sequence"/>
</dbReference>
<dbReference type="GO" id="GO:0043066">
    <property type="term" value="P:negative regulation of apoptotic process"/>
    <property type="evidence" value="ECO:0007669"/>
    <property type="project" value="TreeGrafter"/>
</dbReference>
<dbReference type="InterPro" id="IPR006214">
    <property type="entry name" value="Bax_inhibitor_1-related"/>
</dbReference>
<evidence type="ECO:0000256" key="4">
    <source>
        <dbReference type="ARBA" id="ARBA00023136"/>
    </source>
</evidence>
<proteinExistence type="inferred from homology"/>
<accession>A0AA39HKF5</accession>
<feature type="transmembrane region" description="Helical" evidence="5">
    <location>
        <begin position="209"/>
        <end position="227"/>
    </location>
</feature>
<feature type="transmembrane region" description="Helical" evidence="5">
    <location>
        <begin position="67"/>
        <end position="88"/>
    </location>
</feature>
<evidence type="ECO:0000256" key="1">
    <source>
        <dbReference type="ARBA" id="ARBA00004141"/>
    </source>
</evidence>
<feature type="transmembrane region" description="Helical" evidence="5">
    <location>
        <begin position="127"/>
        <end position="146"/>
    </location>
</feature>
<feature type="transmembrane region" description="Helical" evidence="5">
    <location>
        <begin position="182"/>
        <end position="203"/>
    </location>
</feature>
<evidence type="ECO:0008006" key="9">
    <source>
        <dbReference type="Google" id="ProtNLM"/>
    </source>
</evidence>
<dbReference type="Pfam" id="PF01027">
    <property type="entry name" value="Bax1-I"/>
    <property type="match status" value="1"/>
</dbReference>
<dbReference type="PANTHER" id="PTHR23291">
    <property type="entry name" value="BAX INHIBITOR-RELATED"/>
    <property type="match status" value="1"/>
</dbReference>
<feature type="compositionally biased region" description="Basic and acidic residues" evidence="6">
    <location>
        <begin position="13"/>
        <end position="26"/>
    </location>
</feature>
<name>A0AA39HKF5_9BILA</name>
<keyword evidence="3 5" id="KW-1133">Transmembrane helix</keyword>
<evidence type="ECO:0000256" key="2">
    <source>
        <dbReference type="ARBA" id="ARBA00022692"/>
    </source>
</evidence>
<dbReference type="EMBL" id="JAUCMV010000004">
    <property type="protein sequence ID" value="KAK0407526.1"/>
    <property type="molecule type" value="Genomic_DNA"/>
</dbReference>
<organism evidence="7 8">
    <name type="scientific">Steinernema hermaphroditum</name>
    <dbReference type="NCBI Taxonomy" id="289476"/>
    <lineage>
        <taxon>Eukaryota</taxon>
        <taxon>Metazoa</taxon>
        <taxon>Ecdysozoa</taxon>
        <taxon>Nematoda</taxon>
        <taxon>Chromadorea</taxon>
        <taxon>Rhabditida</taxon>
        <taxon>Tylenchina</taxon>
        <taxon>Panagrolaimomorpha</taxon>
        <taxon>Strongyloidoidea</taxon>
        <taxon>Steinernematidae</taxon>
        <taxon>Steinernema</taxon>
    </lineage>
</organism>
<dbReference type="PANTHER" id="PTHR23291:SF50">
    <property type="entry name" value="PROTEIN LIFEGUARD 4"/>
    <property type="match status" value="1"/>
</dbReference>
<dbReference type="AlphaFoldDB" id="A0AA39HKF5"/>
<keyword evidence="2 5" id="KW-0812">Transmembrane</keyword>
<feature type="transmembrane region" description="Helical" evidence="5">
    <location>
        <begin position="152"/>
        <end position="170"/>
    </location>
</feature>
<gene>
    <name evidence="7" type="ORF">QR680_019242</name>
</gene>
<feature type="transmembrane region" description="Helical" evidence="5">
    <location>
        <begin position="100"/>
        <end position="120"/>
    </location>
</feature>
<reference evidence="7" key="1">
    <citation type="submission" date="2023-06" db="EMBL/GenBank/DDBJ databases">
        <title>Genomic analysis of the entomopathogenic nematode Steinernema hermaphroditum.</title>
        <authorList>
            <person name="Schwarz E.M."/>
            <person name="Heppert J.K."/>
            <person name="Baniya A."/>
            <person name="Schwartz H.T."/>
            <person name="Tan C.-H."/>
            <person name="Antoshechkin I."/>
            <person name="Sternberg P.W."/>
            <person name="Goodrich-Blair H."/>
            <person name="Dillman A.R."/>
        </authorList>
    </citation>
    <scope>NUCLEOTIDE SEQUENCE</scope>
    <source>
        <strain evidence="7">PS9179</strain>
        <tissue evidence="7">Whole animal</tissue>
    </source>
</reference>
<keyword evidence="8" id="KW-1185">Reference proteome</keyword>
<keyword evidence="4 5" id="KW-0472">Membrane</keyword>
<dbReference type="GO" id="GO:0016020">
    <property type="term" value="C:membrane"/>
    <property type="evidence" value="ECO:0007669"/>
    <property type="project" value="UniProtKB-SubCell"/>
</dbReference>
<feature type="region of interest" description="Disordered" evidence="6">
    <location>
        <begin position="1"/>
        <end position="30"/>
    </location>
</feature>
<evidence type="ECO:0000256" key="6">
    <source>
        <dbReference type="SAM" id="MobiDB-lite"/>
    </source>
</evidence>